<sequence>MANRKMSLSMEGKETLDLLLEHIDCDRPFGVKLALAKGIANANGDDTPSIKNSTGKWTIPDNIIREDDYLLFKHLIINEIGSTIGDEEVDKSMILYIEYGLGIIKEEISNLSSLEDYRIKILE</sequence>
<evidence type="ECO:0000313" key="1">
    <source>
        <dbReference type="EMBL" id="MDV2884689.1"/>
    </source>
</evidence>
<comment type="caution">
    <text evidence="1">The sequence shown here is derived from an EMBL/GenBank/DDBJ whole genome shotgun (WGS) entry which is preliminary data.</text>
</comment>
<dbReference type="EMBL" id="JAWJAY010000001">
    <property type="protein sequence ID" value="MDV2884689.1"/>
    <property type="molecule type" value="Genomic_DNA"/>
</dbReference>
<evidence type="ECO:0000313" key="2">
    <source>
        <dbReference type="Proteomes" id="UP001285636"/>
    </source>
</evidence>
<reference evidence="1" key="1">
    <citation type="submission" date="2023-10" db="EMBL/GenBank/DDBJ databases">
        <title>Screening of Alkalihalophilus pseudofirmusBZ-TG-HK211 and Its Alleviation of Salt Stress on Rapeseed Growth.</title>
        <authorList>
            <person name="Zhao B."/>
            <person name="Guo T."/>
        </authorList>
    </citation>
    <scope>NUCLEOTIDE SEQUENCE</scope>
    <source>
        <strain evidence="1">BZ-TG-HK211</strain>
    </source>
</reference>
<dbReference type="AlphaFoldDB" id="A0AAJ2NKU7"/>
<gene>
    <name evidence="1" type="ORF">RYX45_05830</name>
</gene>
<protein>
    <submittedName>
        <fullName evidence="1">Uncharacterized protein</fullName>
    </submittedName>
</protein>
<dbReference type="RefSeq" id="WP_323466146.1">
    <property type="nucleotide sequence ID" value="NZ_CP144224.1"/>
</dbReference>
<dbReference type="Proteomes" id="UP001285636">
    <property type="component" value="Unassembled WGS sequence"/>
</dbReference>
<name>A0AAJ2NKU7_ALKPS</name>
<proteinExistence type="predicted"/>
<organism evidence="1 2">
    <name type="scientific">Alkalihalophilus pseudofirmus</name>
    <name type="common">Bacillus pseudofirmus</name>
    <dbReference type="NCBI Taxonomy" id="79885"/>
    <lineage>
        <taxon>Bacteria</taxon>
        <taxon>Bacillati</taxon>
        <taxon>Bacillota</taxon>
        <taxon>Bacilli</taxon>
        <taxon>Bacillales</taxon>
        <taxon>Bacillaceae</taxon>
        <taxon>Alkalihalophilus</taxon>
    </lineage>
</organism>
<accession>A0AAJ2NKU7</accession>